<evidence type="ECO:0000313" key="7">
    <source>
        <dbReference type="EMBL" id="GGK48602.1"/>
    </source>
</evidence>
<feature type="domain" description="Alpha-2-macroglobulin" evidence="6">
    <location>
        <begin position="1073"/>
        <end position="1162"/>
    </location>
</feature>
<dbReference type="InterPro" id="IPR049120">
    <property type="entry name" value="A2M_bMG2"/>
</dbReference>
<dbReference type="InterPro" id="IPR021868">
    <property type="entry name" value="Alpha_2_Macroglob_MG3"/>
</dbReference>
<dbReference type="PANTHER" id="PTHR40094">
    <property type="entry name" value="ALPHA-2-MACROGLOBULIN HOMOLOG"/>
    <property type="match status" value="1"/>
</dbReference>
<dbReference type="Gene3D" id="1.50.10.20">
    <property type="match status" value="1"/>
</dbReference>
<evidence type="ECO:0000259" key="6">
    <source>
        <dbReference type="SMART" id="SM01360"/>
    </source>
</evidence>
<dbReference type="InterPro" id="IPR041203">
    <property type="entry name" value="Bact_A2M_MG5"/>
</dbReference>
<accession>A0A917V7W8</accession>
<dbReference type="GO" id="GO:0004866">
    <property type="term" value="F:endopeptidase inhibitor activity"/>
    <property type="evidence" value="ECO:0007669"/>
    <property type="project" value="InterPro"/>
</dbReference>
<dbReference type="InterPro" id="IPR008930">
    <property type="entry name" value="Terpenoid_cyclase/PrenylTrfase"/>
</dbReference>
<proteinExistence type="inferred from homology"/>
<dbReference type="InterPro" id="IPR041246">
    <property type="entry name" value="Bact_MG10"/>
</dbReference>
<dbReference type="SMART" id="SM01360">
    <property type="entry name" value="A2M"/>
    <property type="match status" value="1"/>
</dbReference>
<dbReference type="RefSeq" id="WP_188914981.1">
    <property type="nucleotide sequence ID" value="NZ_BMMF01000013.1"/>
</dbReference>
<reference evidence="7 8" key="1">
    <citation type="journal article" date="2014" name="Int. J. Syst. Evol. Microbiol.">
        <title>Complete genome sequence of Corynebacterium casei LMG S-19264T (=DSM 44701T), isolated from a smear-ripened cheese.</title>
        <authorList>
            <consortium name="US DOE Joint Genome Institute (JGI-PGF)"/>
            <person name="Walter F."/>
            <person name="Albersmeier A."/>
            <person name="Kalinowski J."/>
            <person name="Ruckert C."/>
        </authorList>
    </citation>
    <scope>NUCLEOTIDE SEQUENCE [LARGE SCALE GENOMIC DNA]</scope>
    <source>
        <strain evidence="7 8">CGMCC 1.9161</strain>
    </source>
</reference>
<dbReference type="GO" id="GO:0005615">
    <property type="term" value="C:extracellular space"/>
    <property type="evidence" value="ECO:0007669"/>
    <property type="project" value="InterPro"/>
</dbReference>
<evidence type="ECO:0000256" key="3">
    <source>
        <dbReference type="SAM" id="MobiDB-lite"/>
    </source>
</evidence>
<gene>
    <name evidence="7" type="ORF">GCM10011322_39510</name>
</gene>
<dbReference type="PIRSF" id="PIRSF038980">
    <property type="entry name" value="A2M_bac"/>
    <property type="match status" value="1"/>
</dbReference>
<comment type="caution">
    <text evidence="7">The sequence shown here is derived from an EMBL/GenBank/DDBJ whole genome shotgun (WGS) entry which is preliminary data.</text>
</comment>
<dbReference type="Pfam" id="PF17972">
    <property type="entry name" value="bMG5"/>
    <property type="match status" value="1"/>
</dbReference>
<protein>
    <submittedName>
        <fullName evidence="7">Alpha-2-macroglobulin</fullName>
    </submittedName>
</protein>
<evidence type="ECO:0000313" key="8">
    <source>
        <dbReference type="Proteomes" id="UP000600449"/>
    </source>
</evidence>
<dbReference type="PANTHER" id="PTHR40094:SF1">
    <property type="entry name" value="UBIQUITIN DOMAIN-CONTAINING PROTEIN"/>
    <property type="match status" value="1"/>
</dbReference>
<dbReference type="CDD" id="cd02891">
    <property type="entry name" value="A2M_like"/>
    <property type="match status" value="1"/>
</dbReference>
<dbReference type="InterPro" id="IPR041462">
    <property type="entry name" value="Bact_A2M_MG6"/>
</dbReference>
<feature type="signal peptide" evidence="4">
    <location>
        <begin position="1"/>
        <end position="25"/>
    </location>
</feature>
<dbReference type="InterPro" id="IPR002890">
    <property type="entry name" value="MG2"/>
</dbReference>
<feature type="compositionally biased region" description="Low complexity" evidence="3">
    <location>
        <begin position="1054"/>
        <end position="1064"/>
    </location>
</feature>
<keyword evidence="2 4" id="KW-0732">Signal</keyword>
<sequence>MTPHALVRILLAFVLACLAALPASAQGRTYENEALAAMTRQVEAQIADETPRPDRASLDLLREGRAFLESGAPRDAAWRFAEAIRVNPESYTLWSSYARAALAIPYQDWSERWQMQERATVAAYIAYGHAENATEAADALAALGEAFAAREMWRDALTAYKASLATRADARVQAVHDDLRTRYGFRILDYRVESDTPSPRVCFVFSEPLTPRVDLTPYVAVAGASGFAVTSEGNEACVDGLVHGERYAIVLRPGIPSTVDEVLERAGDYEVYIRDRAPQARFTGRNYVLPRLGQEGIPVVSTNTDEVAVAIYRIGDRNLLPTLRGGDFLDQIASWTEEEIAAERGAPIWSGTLDVAMERNVDVVTAFPVSEAVGALEPGVYVMTARADASVEPQNDWGPRATQWFVVSDIGLTAFSASDGVHVLLRSLATAEPIAGASVALVARNNEVLGESATDESGYVRFDPGLARGEEGLGAGMVTAQVGGDYGFLDLGQAPFDLTDRGVAGRPATGALDAMLFPERGVYRSGEEVHLTAVLRDAQARAVPAVPLTLIVRRPDGIEHARILTRDEGEGGRVHTLPLLPDAMPGTWRVSAHVDPEGQAIGDTVFLVEDYVPERIALDLTPRAPAIAPGARAEIDLSARYLFGAPGVDLVVSGEVSVSAAQESAVPGLAGYVVGLTDEPVEGAYAALPEESRTGADGTATIAVSVPAPAAARPLSAEITLRVAEAGGRAVARSVTLPILPQAPVIGVKALETDLAEGDVAAFDVVAARPDGSRLAGEAQWSLLKVERRYQWYQTGGQWGFEPVTTTERIASGTIALSPDAPARIEAPVSWGAHRLEVVAADPAVAPTSLGFDVGWSGDATARAPDLLPLTLDRADYAAGDTLVATIDAAFEGEATIAIVSDRVHALETIPVTGRGTRAELTVSEEWGAGAYLVAIAHRPLDATARRQPGRAMGLAWFGVDRAARDLAMTLSPPDEIRPRGDLTIPVRLANLAPGERAFVTLAAVDVGILALTNYEAPDATEHFLGQKRLGAEVRDLYGYLIDGMQGTRGAIRSGGDSAPAGLAAPPPDQPPLALHSGIVEVGPDGTAEMTFAIPAFNGTVRVIGVAWSAGKVGDATVDVLVRDPVVVAATAPRFLNAEDESRLHVRLDNVSGPAGRYTLEALPLGSLDIAIGERLVDVMLGEGANAEASFPLVAGAPGDAGVSVTLTGPDGLSLTQEVAVPVAPGTEGVVRREIARLAPGASLRITDDLLADIQPGTGLVSVAVTPIGRLDPPGMIQALQRYPYGCTEQLVSQALPLLYAGALVGPEALELPRDREETIRSVVAQVLGRQTASGSFGLWSASSYDDLWLTAYAADFLTRAREEGFEAPQAALDRALERLRNHVANTTEVEGDDGAALAYAAYVLARNGRPVMGDLRYLADARIDAFETPLARAQIGAGLALLGDTARAETAFGAALTRLAADETRGRGWRADYGSRLRDAAGILALVGEADVGQGAVKRLAGTIDEESARSGALSTQEMAWLAVAARSVAEEAESIVLDVSGETLTGPLYDGFDAGALAGGGVSIRNDGASGVEVAITVTGNPFSVEPALSQGFEIARSYFDLEGNPVDPTRVVQNTRLVTVLDVVETTDDAGRLLVVDRLPAGFEIDNPALVTGSEVAALPWLSQDRPPDRAEFRDDRFVAAFDSLGSAVGSLRLAYVVRTVAPGTYLHPPASAEDMYRPERFGRTGAGTVTVVPAR</sequence>
<dbReference type="Pfam" id="PF01835">
    <property type="entry name" value="MG2"/>
    <property type="match status" value="1"/>
</dbReference>
<dbReference type="Pfam" id="PF07678">
    <property type="entry name" value="TED_complement"/>
    <property type="match status" value="1"/>
</dbReference>
<dbReference type="InterPro" id="IPR011626">
    <property type="entry name" value="Alpha-macroglobulin_TED"/>
</dbReference>
<comment type="similarity">
    <text evidence="1">Belongs to the protease inhibitor I39 (alpha-2-macroglobulin) family. Bacterial alpha-2-macroglobulin subfamily.</text>
</comment>
<evidence type="ECO:0000256" key="1">
    <source>
        <dbReference type="ARBA" id="ARBA00010556"/>
    </source>
</evidence>
<evidence type="ECO:0000256" key="2">
    <source>
        <dbReference type="ARBA" id="ARBA00022729"/>
    </source>
</evidence>
<dbReference type="Proteomes" id="UP000600449">
    <property type="component" value="Unassembled WGS sequence"/>
</dbReference>
<dbReference type="Pfam" id="PF17973">
    <property type="entry name" value="bMG10"/>
    <property type="match status" value="1"/>
</dbReference>
<dbReference type="SMART" id="SM01359">
    <property type="entry name" value="A2M_N_2"/>
    <property type="match status" value="1"/>
</dbReference>
<evidence type="ECO:0000259" key="5">
    <source>
        <dbReference type="SMART" id="SM01359"/>
    </source>
</evidence>
<dbReference type="Gene3D" id="2.60.40.1930">
    <property type="match status" value="1"/>
</dbReference>
<evidence type="ECO:0000256" key="4">
    <source>
        <dbReference type="SAM" id="SignalP"/>
    </source>
</evidence>
<feature type="region of interest" description="Disordered" evidence="3">
    <location>
        <begin position="1051"/>
        <end position="1070"/>
    </location>
</feature>
<dbReference type="InterPro" id="IPR026284">
    <property type="entry name" value="A2MG_proteobact"/>
</dbReference>
<organism evidence="7 8">
    <name type="scientific">Salinarimonas ramus</name>
    <dbReference type="NCBI Taxonomy" id="690164"/>
    <lineage>
        <taxon>Bacteria</taxon>
        <taxon>Pseudomonadati</taxon>
        <taxon>Pseudomonadota</taxon>
        <taxon>Alphaproteobacteria</taxon>
        <taxon>Hyphomicrobiales</taxon>
        <taxon>Salinarimonadaceae</taxon>
        <taxon>Salinarimonas</taxon>
    </lineage>
</organism>
<feature type="chain" id="PRO_5036835342" evidence="4">
    <location>
        <begin position="26"/>
        <end position="1739"/>
    </location>
</feature>
<dbReference type="Pfam" id="PF07703">
    <property type="entry name" value="A2M_BRD"/>
    <property type="match status" value="1"/>
</dbReference>
<dbReference type="Pfam" id="PF21142">
    <property type="entry name" value="A2M_bMG2"/>
    <property type="match status" value="1"/>
</dbReference>
<dbReference type="InterPro" id="IPR011625">
    <property type="entry name" value="A2M_N_BRD"/>
</dbReference>
<feature type="domain" description="Alpha-2-macroglobulin bait region" evidence="5">
    <location>
        <begin position="868"/>
        <end position="1012"/>
    </location>
</feature>
<dbReference type="Pfam" id="PF17962">
    <property type="entry name" value="bMG6"/>
    <property type="match status" value="1"/>
</dbReference>
<dbReference type="InterPro" id="IPR051802">
    <property type="entry name" value="YfhM-like"/>
</dbReference>
<dbReference type="SUPFAM" id="SSF48239">
    <property type="entry name" value="Terpenoid cyclases/Protein prenyltransferases"/>
    <property type="match status" value="1"/>
</dbReference>
<dbReference type="InterPro" id="IPR047565">
    <property type="entry name" value="Alpha-macroglob_thiol-ester_cl"/>
</dbReference>
<keyword evidence="8" id="KW-1185">Reference proteome</keyword>
<dbReference type="EMBL" id="BMMF01000013">
    <property type="protein sequence ID" value="GGK48602.1"/>
    <property type="molecule type" value="Genomic_DNA"/>
</dbReference>
<dbReference type="SMART" id="SM01419">
    <property type="entry name" value="Thiol-ester_cl"/>
    <property type="match status" value="1"/>
</dbReference>
<dbReference type="Pfam" id="PF11974">
    <property type="entry name" value="bMG3"/>
    <property type="match status" value="1"/>
</dbReference>
<dbReference type="InterPro" id="IPR001599">
    <property type="entry name" value="Macroglobln_a2"/>
</dbReference>
<name>A0A917V7W8_9HYPH</name>